<keyword evidence="2" id="KW-1185">Reference proteome</keyword>
<gene>
    <name evidence="1" type="ORF">EVAR_18372_1</name>
</gene>
<dbReference type="Proteomes" id="UP000299102">
    <property type="component" value="Unassembled WGS sequence"/>
</dbReference>
<comment type="caution">
    <text evidence="1">The sequence shown here is derived from an EMBL/GenBank/DDBJ whole genome shotgun (WGS) entry which is preliminary data.</text>
</comment>
<dbReference type="AlphaFoldDB" id="A0A4C1UTS1"/>
<dbReference type="EMBL" id="BGZK01000226">
    <property type="protein sequence ID" value="GBP29893.1"/>
    <property type="molecule type" value="Genomic_DNA"/>
</dbReference>
<reference evidence="1 2" key="1">
    <citation type="journal article" date="2019" name="Commun. Biol.">
        <title>The bagworm genome reveals a unique fibroin gene that provides high tensile strength.</title>
        <authorList>
            <person name="Kono N."/>
            <person name="Nakamura H."/>
            <person name="Ohtoshi R."/>
            <person name="Tomita M."/>
            <person name="Numata K."/>
            <person name="Arakawa K."/>
        </authorList>
    </citation>
    <scope>NUCLEOTIDE SEQUENCE [LARGE SCALE GENOMIC DNA]</scope>
</reference>
<proteinExistence type="predicted"/>
<name>A0A4C1UTS1_EUMVA</name>
<sequence>MEYDQKTFLGAADHLGHAEVSRPPPAAIHSPLRGMSKQSIGRSIIYAQSYQLSNLTFSCGKCYVTYHRARGGVDSIRRVMRRLAMPFRISVANEKKKLLPVTIRSFLMTLIAGRVRVEAARARLRFLMRLPDRRHTSVVIPPFAVQEASRRSRSHHLCTDSFQSPHSDFMTDVICVRGRANGGQ</sequence>
<evidence type="ECO:0000313" key="2">
    <source>
        <dbReference type="Proteomes" id="UP000299102"/>
    </source>
</evidence>
<protein>
    <submittedName>
        <fullName evidence="1">Uncharacterized protein</fullName>
    </submittedName>
</protein>
<accession>A0A4C1UTS1</accession>
<organism evidence="1 2">
    <name type="scientific">Eumeta variegata</name>
    <name type="common">Bagworm moth</name>
    <name type="synonym">Eumeta japonica</name>
    <dbReference type="NCBI Taxonomy" id="151549"/>
    <lineage>
        <taxon>Eukaryota</taxon>
        <taxon>Metazoa</taxon>
        <taxon>Ecdysozoa</taxon>
        <taxon>Arthropoda</taxon>
        <taxon>Hexapoda</taxon>
        <taxon>Insecta</taxon>
        <taxon>Pterygota</taxon>
        <taxon>Neoptera</taxon>
        <taxon>Endopterygota</taxon>
        <taxon>Lepidoptera</taxon>
        <taxon>Glossata</taxon>
        <taxon>Ditrysia</taxon>
        <taxon>Tineoidea</taxon>
        <taxon>Psychidae</taxon>
        <taxon>Oiketicinae</taxon>
        <taxon>Eumeta</taxon>
    </lineage>
</organism>
<evidence type="ECO:0000313" key="1">
    <source>
        <dbReference type="EMBL" id="GBP29893.1"/>
    </source>
</evidence>